<gene>
    <name evidence="2" type="ORF">WA026_012078</name>
</gene>
<evidence type="ECO:0000313" key="3">
    <source>
        <dbReference type="Proteomes" id="UP001431783"/>
    </source>
</evidence>
<keyword evidence="1" id="KW-0732">Signal</keyword>
<protein>
    <submittedName>
        <fullName evidence="2">Uncharacterized protein</fullName>
    </submittedName>
</protein>
<organism evidence="2 3">
    <name type="scientific">Henosepilachna vigintioctopunctata</name>
    <dbReference type="NCBI Taxonomy" id="420089"/>
    <lineage>
        <taxon>Eukaryota</taxon>
        <taxon>Metazoa</taxon>
        <taxon>Ecdysozoa</taxon>
        <taxon>Arthropoda</taxon>
        <taxon>Hexapoda</taxon>
        <taxon>Insecta</taxon>
        <taxon>Pterygota</taxon>
        <taxon>Neoptera</taxon>
        <taxon>Endopterygota</taxon>
        <taxon>Coleoptera</taxon>
        <taxon>Polyphaga</taxon>
        <taxon>Cucujiformia</taxon>
        <taxon>Coccinelloidea</taxon>
        <taxon>Coccinellidae</taxon>
        <taxon>Epilachninae</taxon>
        <taxon>Epilachnini</taxon>
        <taxon>Henosepilachna</taxon>
    </lineage>
</organism>
<feature type="chain" id="PRO_5043418914" evidence="1">
    <location>
        <begin position="19"/>
        <end position="214"/>
    </location>
</feature>
<comment type="caution">
    <text evidence="2">The sequence shown here is derived from an EMBL/GenBank/DDBJ whole genome shotgun (WGS) entry which is preliminary data.</text>
</comment>
<sequence length="214" mass="24583">MKYLGVIIFSFAVCQVMGFVSEPYDLLSATFHTPAMRAITKMLRSKCQNKTVELEEKIKGLKDCYLEIKETETICSVMKDRLTRCLNPLADFMHKCVESTKYADVPQFTLEIFNSVTNYVCQTKGEKLIELLHPCLVTLGYEKHRMCMKSFEQKLSNIEKDDTIKNVKTDICKSLEKTKTCFLREFKSVCHNDVTLNSAVGFYDAVITKPCKHI</sequence>
<dbReference type="EMBL" id="JARQZJ010000126">
    <property type="protein sequence ID" value="KAK9890730.1"/>
    <property type="molecule type" value="Genomic_DNA"/>
</dbReference>
<dbReference type="AlphaFoldDB" id="A0AAW1VAU4"/>
<proteinExistence type="predicted"/>
<dbReference type="Proteomes" id="UP001431783">
    <property type="component" value="Unassembled WGS sequence"/>
</dbReference>
<feature type="signal peptide" evidence="1">
    <location>
        <begin position="1"/>
        <end position="18"/>
    </location>
</feature>
<evidence type="ECO:0000313" key="2">
    <source>
        <dbReference type="EMBL" id="KAK9890730.1"/>
    </source>
</evidence>
<reference evidence="2 3" key="1">
    <citation type="submission" date="2023-03" db="EMBL/GenBank/DDBJ databases">
        <title>Genome insight into feeding habits of ladybird beetles.</title>
        <authorList>
            <person name="Li H.-S."/>
            <person name="Huang Y.-H."/>
            <person name="Pang H."/>
        </authorList>
    </citation>
    <scope>NUCLEOTIDE SEQUENCE [LARGE SCALE GENOMIC DNA]</scope>
    <source>
        <strain evidence="2">SYSU_2023b</strain>
        <tissue evidence="2">Whole body</tissue>
    </source>
</reference>
<accession>A0AAW1VAU4</accession>
<name>A0AAW1VAU4_9CUCU</name>
<evidence type="ECO:0000256" key="1">
    <source>
        <dbReference type="SAM" id="SignalP"/>
    </source>
</evidence>
<keyword evidence="3" id="KW-1185">Reference proteome</keyword>